<accession>M8BAV0</accession>
<dbReference type="InterPro" id="IPR001810">
    <property type="entry name" value="F-box_dom"/>
</dbReference>
<sequence length="415" mass="46137">MAMRPHAASNAAPCRRRGPPSFPLHSDDVLAEIFLRLGPLKPSLLRASHVCKQWRTLVSDPGFLRRFRARHRQPSLLGVFTQQHGKALFRSVVDPPVIPSERFSLRGYGSWDLLGCRHGRVLIMNHTEGKAIVYDPVTGDQHHIAVPWEFRQNDVVANINGAVLCTGTADNARHMHGACRSSPFKIVLVGASTVYIKHDVLALVQACIYSSKTGSWGNNVSVVQPCDNYIAGHHSIFAGNALYWYIPGSIIKFDMGMKSLRVIRKLPVAKDCYDTSHIIRSKDGGVGIALLSYPTFQVWDMKNVNKKFNSRGGTTWVPRKPINLQLGCGSGIRMKQAIVGYDEDGHQIFFRVGSNIFIVELVSMKSSKPWRSYSTRKYHPYTCYYTAALETSADNASMTYGGDQENTTQGGSVQI</sequence>
<dbReference type="PANTHER" id="PTHR32133:SF339">
    <property type="entry name" value="F-BOX DOMAIN-CONTAINING PROTEIN"/>
    <property type="match status" value="1"/>
</dbReference>
<organism evidence="1">
    <name type="scientific">Aegilops tauschii</name>
    <name type="common">Tausch's goatgrass</name>
    <name type="synonym">Aegilops squarrosa</name>
    <dbReference type="NCBI Taxonomy" id="37682"/>
    <lineage>
        <taxon>Eukaryota</taxon>
        <taxon>Viridiplantae</taxon>
        <taxon>Streptophyta</taxon>
        <taxon>Embryophyta</taxon>
        <taxon>Tracheophyta</taxon>
        <taxon>Spermatophyta</taxon>
        <taxon>Magnoliopsida</taxon>
        <taxon>Liliopsida</taxon>
        <taxon>Poales</taxon>
        <taxon>Poaceae</taxon>
        <taxon>BOP clade</taxon>
        <taxon>Pooideae</taxon>
        <taxon>Triticodae</taxon>
        <taxon>Triticeae</taxon>
        <taxon>Triticinae</taxon>
        <taxon>Aegilops</taxon>
    </lineage>
</organism>
<dbReference type="Gene3D" id="1.20.1280.50">
    <property type="match status" value="1"/>
</dbReference>
<dbReference type="AlphaFoldDB" id="M8BAV0"/>
<dbReference type="ExpressionAtlas" id="M8BAV0">
    <property type="expression patterns" value="baseline"/>
</dbReference>
<reference evidence="1" key="1">
    <citation type="submission" date="2015-06" db="UniProtKB">
        <authorList>
            <consortium name="EnsemblPlants"/>
        </authorList>
    </citation>
    <scope>IDENTIFICATION</scope>
</reference>
<dbReference type="EnsemblPlants" id="EMT03858">
    <property type="protein sequence ID" value="EMT03858"/>
    <property type="gene ID" value="F775_12026"/>
</dbReference>
<protein>
    <submittedName>
        <fullName evidence="1">Uncharacterized protein</fullName>
    </submittedName>
</protein>
<dbReference type="SMART" id="SM00256">
    <property type="entry name" value="FBOX"/>
    <property type="match status" value="1"/>
</dbReference>
<evidence type="ECO:0000313" key="1">
    <source>
        <dbReference type="EnsemblPlants" id="EMT03858"/>
    </source>
</evidence>
<dbReference type="InterPro" id="IPR036047">
    <property type="entry name" value="F-box-like_dom_sf"/>
</dbReference>
<proteinExistence type="predicted"/>
<dbReference type="PANTHER" id="PTHR32133">
    <property type="entry name" value="OS07G0120400 PROTEIN"/>
    <property type="match status" value="1"/>
</dbReference>
<name>M8BAV0_AEGTA</name>
<dbReference type="Pfam" id="PF12937">
    <property type="entry name" value="F-box-like"/>
    <property type="match status" value="1"/>
</dbReference>
<dbReference type="SUPFAM" id="SSF81383">
    <property type="entry name" value="F-box domain"/>
    <property type="match status" value="1"/>
</dbReference>